<sequence>MQQFGELFVEGLHKYVGRLNIPSRLFGDNARAKPICAKVENRAGIQSVMREVLFDAITQESHKYAELTFRAFLRKRTVDRNVLNFFNGWNETHKTTSLVSAKVIMRLSADAIFIYPEKNITYSLAMAHMHEVARDDMGLGHPGHDGMYGVMTAAFNGNGWSEEQHAIAECNEFSSYLYRVGVENHKACIHSDEYKRSMLKAMMVSISSELWNGREYNFMAQYIERKLLSMNPLLADRSKDLREAKSYVIGHAGQVENRHGLHALAAAQAYATSWELKFDTAALGEVMLDYNKRVGIAFRALYEVVG</sequence>
<proteinExistence type="predicted"/>
<accession>A0A5C5PR23</accession>
<organism evidence="1 2">
    <name type="scientific">Pseudomonas saxonica</name>
    <dbReference type="NCBI Taxonomy" id="2600598"/>
    <lineage>
        <taxon>Bacteria</taxon>
        <taxon>Pseudomonadati</taxon>
        <taxon>Pseudomonadota</taxon>
        <taxon>Gammaproteobacteria</taxon>
        <taxon>Pseudomonadales</taxon>
        <taxon>Pseudomonadaceae</taxon>
        <taxon>Pseudomonas</taxon>
    </lineage>
</organism>
<evidence type="ECO:0000313" key="1">
    <source>
        <dbReference type="EMBL" id="TWR81820.1"/>
    </source>
</evidence>
<dbReference type="EMBL" id="VFIP01000068">
    <property type="protein sequence ID" value="TWR81820.1"/>
    <property type="molecule type" value="Genomic_DNA"/>
</dbReference>
<evidence type="ECO:0000313" key="2">
    <source>
        <dbReference type="Proteomes" id="UP000317901"/>
    </source>
</evidence>
<comment type="caution">
    <text evidence="1">The sequence shown here is derived from an EMBL/GenBank/DDBJ whole genome shotgun (WGS) entry which is preliminary data.</text>
</comment>
<protein>
    <submittedName>
        <fullName evidence="1">Uncharacterized protein</fullName>
    </submittedName>
</protein>
<reference evidence="1 2" key="1">
    <citation type="submission" date="2019-06" db="EMBL/GenBank/DDBJ databases">
        <title>Pseudomonas bimorpha sp. nov. isolated from bovine raw milk and skim milk concentrate.</title>
        <authorList>
            <person name="Hofmann K."/>
            <person name="Huptas C."/>
            <person name="Doll E."/>
            <person name="Scherer S."/>
            <person name="Wenning M."/>
        </authorList>
    </citation>
    <scope>NUCLEOTIDE SEQUENCE [LARGE SCALE GENOMIC DNA]</scope>
    <source>
        <strain evidence="1 2">DSM 108990</strain>
    </source>
</reference>
<dbReference type="OrthoDB" id="6835496at2"/>
<gene>
    <name evidence="1" type="ORF">FJD37_22065</name>
</gene>
<name>A0A5C5PR23_9PSED</name>
<dbReference type="AlphaFoldDB" id="A0A5C5PR23"/>
<dbReference type="Proteomes" id="UP000317901">
    <property type="component" value="Unassembled WGS sequence"/>
</dbReference>